<gene>
    <name evidence="2" type="ORF">TA5114_00869</name>
</gene>
<protein>
    <submittedName>
        <fullName evidence="2">Copper ion binding protein</fullName>
    </submittedName>
</protein>
<dbReference type="EMBL" id="CYUE01000007">
    <property type="protein sequence ID" value="CUK25079.1"/>
    <property type="molecule type" value="Genomic_DNA"/>
</dbReference>
<evidence type="ECO:0000313" key="3">
    <source>
        <dbReference type="Proteomes" id="UP000051184"/>
    </source>
</evidence>
<dbReference type="Pfam" id="PF00403">
    <property type="entry name" value="HMA"/>
    <property type="match status" value="1"/>
</dbReference>
<dbReference type="AlphaFoldDB" id="A0A0P1IN23"/>
<reference evidence="3" key="1">
    <citation type="submission" date="2015-09" db="EMBL/GenBank/DDBJ databases">
        <authorList>
            <person name="Rodrigo-Torres Lidia"/>
            <person name="Arahal R.David."/>
        </authorList>
    </citation>
    <scope>NUCLEOTIDE SEQUENCE [LARGE SCALE GENOMIC DNA]</scope>
    <source>
        <strain evidence="3">CECT 5114</strain>
    </source>
</reference>
<dbReference type="GO" id="GO:0046872">
    <property type="term" value="F:metal ion binding"/>
    <property type="evidence" value="ECO:0007669"/>
    <property type="project" value="InterPro"/>
</dbReference>
<dbReference type="SUPFAM" id="SSF55008">
    <property type="entry name" value="HMA, heavy metal-associated domain"/>
    <property type="match status" value="1"/>
</dbReference>
<name>A0A0P1IN23_9RHOB</name>
<evidence type="ECO:0000259" key="1">
    <source>
        <dbReference type="PROSITE" id="PS50846"/>
    </source>
</evidence>
<keyword evidence="3" id="KW-1185">Reference proteome</keyword>
<sequence>MKTLMIFSVPKMTCGHCISAIEKGIKAKGPSAVIATDLDLYLVTVQSTLEQAAVRQTIVDAGYDASVA</sequence>
<dbReference type="Proteomes" id="UP000051184">
    <property type="component" value="Unassembled WGS sequence"/>
</dbReference>
<proteinExistence type="predicted"/>
<dbReference type="STRING" id="1715691.TA5113_03278"/>
<feature type="domain" description="HMA" evidence="1">
    <location>
        <begin position="3"/>
        <end position="66"/>
    </location>
</feature>
<evidence type="ECO:0000313" key="2">
    <source>
        <dbReference type="EMBL" id="CUK25079.1"/>
    </source>
</evidence>
<accession>A0A0P1IN23</accession>
<dbReference type="PROSITE" id="PS50846">
    <property type="entry name" value="HMA_2"/>
    <property type="match status" value="1"/>
</dbReference>
<dbReference type="CDD" id="cd00371">
    <property type="entry name" value="HMA"/>
    <property type="match status" value="1"/>
</dbReference>
<dbReference type="OrthoDB" id="9801832at2"/>
<dbReference type="InterPro" id="IPR006121">
    <property type="entry name" value="HMA_dom"/>
</dbReference>
<dbReference type="Gene3D" id="3.30.70.100">
    <property type="match status" value="1"/>
</dbReference>
<dbReference type="InterPro" id="IPR036163">
    <property type="entry name" value="HMA_dom_sf"/>
</dbReference>
<organism evidence="2 3">
    <name type="scientific">Cognatishimia activa</name>
    <dbReference type="NCBI Taxonomy" id="1715691"/>
    <lineage>
        <taxon>Bacteria</taxon>
        <taxon>Pseudomonadati</taxon>
        <taxon>Pseudomonadota</taxon>
        <taxon>Alphaproteobacteria</taxon>
        <taxon>Rhodobacterales</taxon>
        <taxon>Paracoccaceae</taxon>
        <taxon>Cognatishimia</taxon>
    </lineage>
</organism>